<dbReference type="AlphaFoldDB" id="W5TN37"/>
<dbReference type="HOGENOM" id="CLU_074337_0_0_11"/>
<evidence type="ECO:0000313" key="3">
    <source>
        <dbReference type="EMBL" id="AHH20539.1"/>
    </source>
</evidence>
<dbReference type="InterPro" id="IPR042171">
    <property type="entry name" value="Acyl-CoA_hotdog"/>
</dbReference>
<protein>
    <recommendedName>
        <fullName evidence="5">Thioesterase-like superfamily protein</fullName>
    </recommendedName>
</protein>
<dbReference type="STRING" id="1415166.NONO_c57610"/>
<proteinExistence type="predicted"/>
<dbReference type="PATRIC" id="fig|1415166.3.peg.5936"/>
<dbReference type="RefSeq" id="WP_025351897.1">
    <property type="nucleotide sequence ID" value="NZ_CP006850.1"/>
</dbReference>
<evidence type="ECO:0000259" key="2">
    <source>
        <dbReference type="Pfam" id="PF20789"/>
    </source>
</evidence>
<dbReference type="Gene3D" id="2.40.160.210">
    <property type="entry name" value="Acyl-CoA thioesterase, double hotdog domain"/>
    <property type="match status" value="1"/>
</dbReference>
<organism evidence="3 4">
    <name type="scientific">Nocardia nova SH22a</name>
    <dbReference type="NCBI Taxonomy" id="1415166"/>
    <lineage>
        <taxon>Bacteria</taxon>
        <taxon>Bacillati</taxon>
        <taxon>Actinomycetota</taxon>
        <taxon>Actinomycetes</taxon>
        <taxon>Mycobacteriales</taxon>
        <taxon>Nocardiaceae</taxon>
        <taxon>Nocardia</taxon>
    </lineage>
</organism>
<dbReference type="OrthoDB" id="4968093at2"/>
<gene>
    <name evidence="3" type="ORF">NONO_c57610</name>
</gene>
<evidence type="ECO:0008006" key="5">
    <source>
        <dbReference type="Google" id="ProtNLM"/>
    </source>
</evidence>
<dbReference type="Proteomes" id="UP000019150">
    <property type="component" value="Chromosome"/>
</dbReference>
<keyword evidence="4" id="KW-1185">Reference proteome</keyword>
<dbReference type="KEGG" id="nno:NONO_c57610"/>
<evidence type="ECO:0000259" key="1">
    <source>
        <dbReference type="Pfam" id="PF13622"/>
    </source>
</evidence>
<sequence>MNSAFFRVKYGDTEELHPESRASSGWGADQMRGPAVSAALAREAERTLARLDRPDLQPVRWTLDLFRAVRMRPSVTSATVVREGPRLCVVDAVLSQDGEPRARASVLFLRPTEAPPGQVWSGGTSPEPPPEGLLPVGDPERLYFTEADGWGEWSDAFRDSPRKRIWHFPVPAVDGEDPSPFQVAASVADVTNMVSNLGSAGLEYINADVSMTLSRPPTGLEVGLALTDRTEHAGISVGTAVLFDRSGALGTATVSGLANARRAVRIARGAE</sequence>
<dbReference type="InterPro" id="IPR049449">
    <property type="entry name" value="TesB_ACOT8-like_N"/>
</dbReference>
<evidence type="ECO:0000313" key="4">
    <source>
        <dbReference type="Proteomes" id="UP000019150"/>
    </source>
</evidence>
<dbReference type="EMBL" id="CP006850">
    <property type="protein sequence ID" value="AHH20539.1"/>
    <property type="molecule type" value="Genomic_DNA"/>
</dbReference>
<dbReference type="InterPro" id="IPR049450">
    <property type="entry name" value="ACOT8-like_C"/>
</dbReference>
<feature type="domain" description="Acyl-CoA thioesterase-like N-terminal HotDog" evidence="1">
    <location>
        <begin position="30"/>
        <end position="108"/>
    </location>
</feature>
<accession>W5TN37</accession>
<dbReference type="Pfam" id="PF20789">
    <property type="entry name" value="4HBT_3C"/>
    <property type="match status" value="1"/>
</dbReference>
<reference evidence="3 4" key="1">
    <citation type="journal article" date="2014" name="Appl. Environ. Microbiol.">
        <title>Insights into the Microbial Degradation of Rubber and Gutta-Percha by Analysis of the Complete Genome of Nocardia nova SH22a.</title>
        <authorList>
            <person name="Luo Q."/>
            <person name="Hiessl S."/>
            <person name="Poehlein A."/>
            <person name="Daniel R."/>
            <person name="Steinbuchel A."/>
        </authorList>
    </citation>
    <scope>NUCLEOTIDE SEQUENCE [LARGE SCALE GENOMIC DNA]</scope>
    <source>
        <strain evidence="3">SH22a</strain>
    </source>
</reference>
<dbReference type="eggNOG" id="COG2050">
    <property type="taxonomic scope" value="Bacteria"/>
</dbReference>
<feature type="domain" description="Acyl-CoA thioesterase-like C-terminal" evidence="2">
    <location>
        <begin position="155"/>
        <end position="252"/>
    </location>
</feature>
<dbReference type="Pfam" id="PF13622">
    <property type="entry name" value="4HBT_3"/>
    <property type="match status" value="1"/>
</dbReference>
<name>W5TN37_9NOCA</name>